<feature type="compositionally biased region" description="Basic residues" evidence="1">
    <location>
        <begin position="352"/>
        <end position="363"/>
    </location>
</feature>
<evidence type="ECO:0000256" key="1">
    <source>
        <dbReference type="SAM" id="MobiDB-lite"/>
    </source>
</evidence>
<dbReference type="EMBL" id="RBNI01000151">
    <property type="protein sequence ID" value="RUP52151.1"/>
    <property type="molecule type" value="Genomic_DNA"/>
</dbReference>
<dbReference type="Gene3D" id="3.80.10.10">
    <property type="entry name" value="Ribonuclease Inhibitor"/>
    <property type="match status" value="1"/>
</dbReference>
<evidence type="ECO:0000313" key="2">
    <source>
        <dbReference type="EMBL" id="RUP52151.1"/>
    </source>
</evidence>
<dbReference type="AlphaFoldDB" id="A0A433DMW3"/>
<feature type="compositionally biased region" description="Basic and acidic residues" evidence="1">
    <location>
        <begin position="321"/>
        <end position="351"/>
    </location>
</feature>
<dbReference type="Proteomes" id="UP000268093">
    <property type="component" value="Unassembled WGS sequence"/>
</dbReference>
<comment type="caution">
    <text evidence="2">The sequence shown here is derived from an EMBL/GenBank/DDBJ whole genome shotgun (WGS) entry which is preliminary data.</text>
</comment>
<name>A0A433DMW3_9FUNG</name>
<protein>
    <recommendedName>
        <fullName evidence="4">F-box domain-containing protein</fullName>
    </recommendedName>
</protein>
<accession>A0A433DMW3</accession>
<organism evidence="2 3">
    <name type="scientific">Jimgerdemannia flammicorona</name>
    <dbReference type="NCBI Taxonomy" id="994334"/>
    <lineage>
        <taxon>Eukaryota</taxon>
        <taxon>Fungi</taxon>
        <taxon>Fungi incertae sedis</taxon>
        <taxon>Mucoromycota</taxon>
        <taxon>Mucoromycotina</taxon>
        <taxon>Endogonomycetes</taxon>
        <taxon>Endogonales</taxon>
        <taxon>Endogonaceae</taxon>
        <taxon>Jimgerdemannia</taxon>
    </lineage>
</organism>
<proteinExistence type="predicted"/>
<gene>
    <name evidence="2" type="ORF">BC936DRAFT_139477</name>
</gene>
<keyword evidence="3" id="KW-1185">Reference proteome</keyword>
<evidence type="ECO:0000313" key="3">
    <source>
        <dbReference type="Proteomes" id="UP000268093"/>
    </source>
</evidence>
<sequence>MRKSHKKRRSKKNKTVHDHDELLAKPCHFPVEVAGLVLDHIPVDKDYAKNMLKFAFVEKSWSQPAIKLLYKHVKFIKYDRIGMYLDKVKKDPLLGNYARTLTLWGLSGPFNTETDLCSLVAACPNVETFFAGKCPPNWVNDAVINSMSLHMQDLKKIVLHHRKRLFGRSFIHAARRWPNLTHLELIDVQGIDEHQHTELFKILRNLKVLRIVRKQINPPFRDRVADGTLRSIGEHIQNLKILEFNNCFRISNPAILKCYGNLNSLECLVLAGCRQIAGNVLADVIMDCGNLRYVNVSRSSFNDEAINMLVASKRGTTTNMENKENLENKENQENSEDKENRGTNGSKENKKGKGGKKNKKGKENKKEGDGEVPEAKSLLPKRIIIFAISDCPNVTINGFVKLANVFLHRIKEGLVDDVTIYAQKNRPNLQRTRIKKLSTNTHLKIICEHETFTVENFYENILYPPPATVTKSPIVDESSSSASSSGIAPNGVLKTGFREYIVVEKSVEKGEKGGKGK</sequence>
<evidence type="ECO:0008006" key="4">
    <source>
        <dbReference type="Google" id="ProtNLM"/>
    </source>
</evidence>
<feature type="region of interest" description="Disordered" evidence="1">
    <location>
        <begin position="316"/>
        <end position="373"/>
    </location>
</feature>
<dbReference type="OrthoDB" id="3219396at2759"/>
<dbReference type="InterPro" id="IPR032675">
    <property type="entry name" value="LRR_dom_sf"/>
</dbReference>
<dbReference type="SUPFAM" id="SSF52047">
    <property type="entry name" value="RNI-like"/>
    <property type="match status" value="1"/>
</dbReference>
<reference evidence="2 3" key="1">
    <citation type="journal article" date="2018" name="New Phytol.">
        <title>Phylogenomics of Endogonaceae and evolution of mycorrhizas within Mucoromycota.</title>
        <authorList>
            <person name="Chang Y."/>
            <person name="Desiro A."/>
            <person name="Na H."/>
            <person name="Sandor L."/>
            <person name="Lipzen A."/>
            <person name="Clum A."/>
            <person name="Barry K."/>
            <person name="Grigoriev I.V."/>
            <person name="Martin F.M."/>
            <person name="Stajich J.E."/>
            <person name="Smith M.E."/>
            <person name="Bonito G."/>
            <person name="Spatafora J.W."/>
        </authorList>
    </citation>
    <scope>NUCLEOTIDE SEQUENCE [LARGE SCALE GENOMIC DNA]</scope>
    <source>
        <strain evidence="2 3">GMNB39</strain>
    </source>
</reference>